<evidence type="ECO:0000259" key="5">
    <source>
        <dbReference type="PROSITE" id="PS50102"/>
    </source>
</evidence>
<feature type="region of interest" description="Disordered" evidence="4">
    <location>
        <begin position="79"/>
        <end position="128"/>
    </location>
</feature>
<dbReference type="GO" id="GO:0003723">
    <property type="term" value="F:RNA binding"/>
    <property type="evidence" value="ECO:0007669"/>
    <property type="project" value="UniProtKB-UniRule"/>
</dbReference>
<dbReference type="GO" id="GO:0010468">
    <property type="term" value="P:regulation of gene expression"/>
    <property type="evidence" value="ECO:0007669"/>
    <property type="project" value="TreeGrafter"/>
</dbReference>
<dbReference type="AlphaFoldDB" id="A0AA35WH63"/>
<sequence>MAVRVPKVGVGLFVSRLHWTVSDACLRKYFEKFGAVLFSVVHIDVKTGLHKGFGWVRMSSEQEIENVLDYKRHTIEGYEADVKRDRRDEPQPNDLHMDHLSLDHVTPQTTPTNLGQTETTPTTTSHTL</sequence>
<dbReference type="Proteomes" id="UP001174909">
    <property type="component" value="Unassembled WGS sequence"/>
</dbReference>
<proteinExistence type="predicted"/>
<evidence type="ECO:0000256" key="4">
    <source>
        <dbReference type="SAM" id="MobiDB-lite"/>
    </source>
</evidence>
<organism evidence="6 7">
    <name type="scientific">Geodia barretti</name>
    <name type="common">Barrett's horny sponge</name>
    <dbReference type="NCBI Taxonomy" id="519541"/>
    <lineage>
        <taxon>Eukaryota</taxon>
        <taxon>Metazoa</taxon>
        <taxon>Porifera</taxon>
        <taxon>Demospongiae</taxon>
        <taxon>Heteroscleromorpha</taxon>
        <taxon>Tetractinellida</taxon>
        <taxon>Astrophorina</taxon>
        <taxon>Geodiidae</taxon>
        <taxon>Geodia</taxon>
    </lineage>
</organism>
<feature type="compositionally biased region" description="Low complexity" evidence="4">
    <location>
        <begin position="109"/>
        <end position="128"/>
    </location>
</feature>
<keyword evidence="3" id="KW-0694">RNA-binding</keyword>
<dbReference type="Pfam" id="PF00076">
    <property type="entry name" value="RRM_1"/>
    <property type="match status" value="1"/>
</dbReference>
<keyword evidence="2" id="KW-0539">Nucleus</keyword>
<comment type="subcellular location">
    <subcellularLocation>
        <location evidence="1">Nucleus</location>
    </subcellularLocation>
</comment>
<dbReference type="InterPro" id="IPR035979">
    <property type="entry name" value="RBD_domain_sf"/>
</dbReference>
<dbReference type="Gene3D" id="3.30.70.330">
    <property type="match status" value="1"/>
</dbReference>
<protein>
    <submittedName>
        <fullName evidence="6">SRA stem-loop-interacting RNA-binding protein, mitochondrial</fullName>
    </submittedName>
</protein>
<gene>
    <name evidence="6" type="ORF">GBAR_LOCUS8867</name>
</gene>
<dbReference type="InterPro" id="IPR012677">
    <property type="entry name" value="Nucleotide-bd_a/b_plait_sf"/>
</dbReference>
<dbReference type="SUPFAM" id="SSF54928">
    <property type="entry name" value="RNA-binding domain, RBD"/>
    <property type="match status" value="1"/>
</dbReference>
<dbReference type="SMART" id="SM00360">
    <property type="entry name" value="RRM"/>
    <property type="match status" value="1"/>
</dbReference>
<dbReference type="PANTHER" id="PTHR48033:SF10">
    <property type="entry name" value="RNA-BINDING PROTEIN SQUID"/>
    <property type="match status" value="1"/>
</dbReference>
<dbReference type="GO" id="GO:0000785">
    <property type="term" value="C:chromatin"/>
    <property type="evidence" value="ECO:0007669"/>
    <property type="project" value="TreeGrafter"/>
</dbReference>
<comment type="caution">
    <text evidence="6">The sequence shown here is derived from an EMBL/GenBank/DDBJ whole genome shotgun (WGS) entry which is preliminary data.</text>
</comment>
<evidence type="ECO:0000313" key="6">
    <source>
        <dbReference type="EMBL" id="CAI8014140.1"/>
    </source>
</evidence>
<dbReference type="InterPro" id="IPR000504">
    <property type="entry name" value="RRM_dom"/>
</dbReference>
<dbReference type="GO" id="GO:0005654">
    <property type="term" value="C:nucleoplasm"/>
    <property type="evidence" value="ECO:0007669"/>
    <property type="project" value="TreeGrafter"/>
</dbReference>
<dbReference type="PROSITE" id="PS50102">
    <property type="entry name" value="RRM"/>
    <property type="match status" value="1"/>
</dbReference>
<dbReference type="EMBL" id="CASHTH010001341">
    <property type="protein sequence ID" value="CAI8014140.1"/>
    <property type="molecule type" value="Genomic_DNA"/>
</dbReference>
<evidence type="ECO:0000256" key="2">
    <source>
        <dbReference type="ARBA" id="ARBA00023242"/>
    </source>
</evidence>
<keyword evidence="7" id="KW-1185">Reference proteome</keyword>
<name>A0AA35WH63_GEOBA</name>
<dbReference type="PANTHER" id="PTHR48033">
    <property type="entry name" value="RNA-BINDING (RRM/RBD/RNP MOTIFS) FAMILY PROTEIN"/>
    <property type="match status" value="1"/>
</dbReference>
<feature type="domain" description="RRM" evidence="5">
    <location>
        <begin position="10"/>
        <end position="87"/>
    </location>
</feature>
<evidence type="ECO:0000256" key="1">
    <source>
        <dbReference type="ARBA" id="ARBA00004123"/>
    </source>
</evidence>
<evidence type="ECO:0000256" key="3">
    <source>
        <dbReference type="PROSITE-ProRule" id="PRU00176"/>
    </source>
</evidence>
<reference evidence="6" key="1">
    <citation type="submission" date="2023-03" db="EMBL/GenBank/DDBJ databases">
        <authorList>
            <person name="Steffen K."/>
            <person name="Cardenas P."/>
        </authorList>
    </citation>
    <scope>NUCLEOTIDE SEQUENCE</scope>
</reference>
<accession>A0AA35WH63</accession>
<feature type="compositionally biased region" description="Basic and acidic residues" evidence="4">
    <location>
        <begin position="79"/>
        <end position="102"/>
    </location>
</feature>
<evidence type="ECO:0000313" key="7">
    <source>
        <dbReference type="Proteomes" id="UP001174909"/>
    </source>
</evidence>